<dbReference type="Proteomes" id="UP000581087">
    <property type="component" value="Unassembled WGS sequence"/>
</dbReference>
<evidence type="ECO:0000313" key="2">
    <source>
        <dbReference type="EMBL" id="RXZ86707.1"/>
    </source>
</evidence>
<reference evidence="1 4" key="2">
    <citation type="submission" date="2020-07" db="EMBL/GenBank/DDBJ databases">
        <title>Sequencing the genomes of 1000 actinobacteria strains.</title>
        <authorList>
            <person name="Klenk H.-P."/>
        </authorList>
    </citation>
    <scope>NUCLEOTIDE SEQUENCE [LARGE SCALE GENOMIC DNA]</scope>
    <source>
        <strain evidence="1 4">DSM 23870</strain>
    </source>
</reference>
<sequence length="118" mass="12851">MNSSTIPVAPAGADNNNNLRAMPKFPKWMRTIDQTEHAHFIIDAWLTLDPNSRDAFLAQLIAATIHDGPGSALERFAGTGILDAEAALAELNDVTVPIEREPWLDALGRYIITAGKRS</sequence>
<comment type="caution">
    <text evidence="2">The sequence shown here is derived from an EMBL/GenBank/DDBJ whole genome shotgun (WGS) entry which is preliminary data.</text>
</comment>
<dbReference type="AlphaFoldDB" id="A0A4Q2M5Z5"/>
<dbReference type="EMBL" id="JACCBI010000001">
    <property type="protein sequence ID" value="NYD66396.1"/>
    <property type="molecule type" value="Genomic_DNA"/>
</dbReference>
<organism evidence="2 3">
    <name type="scientific">Agromyces atrinae</name>
    <dbReference type="NCBI Taxonomy" id="592376"/>
    <lineage>
        <taxon>Bacteria</taxon>
        <taxon>Bacillati</taxon>
        <taxon>Actinomycetota</taxon>
        <taxon>Actinomycetes</taxon>
        <taxon>Micrococcales</taxon>
        <taxon>Microbacteriaceae</taxon>
        <taxon>Agromyces</taxon>
    </lineage>
</organism>
<keyword evidence="3" id="KW-1185">Reference proteome</keyword>
<accession>A0A4Q2M5Z5</accession>
<evidence type="ECO:0000313" key="4">
    <source>
        <dbReference type="Proteomes" id="UP000581087"/>
    </source>
</evidence>
<gene>
    <name evidence="1" type="ORF">BJ972_000915</name>
    <name evidence="2" type="ORF">ESP50_10015</name>
</gene>
<dbReference type="EMBL" id="SDPM01000004">
    <property type="protein sequence ID" value="RXZ86707.1"/>
    <property type="molecule type" value="Genomic_DNA"/>
</dbReference>
<evidence type="ECO:0000313" key="1">
    <source>
        <dbReference type="EMBL" id="NYD66396.1"/>
    </source>
</evidence>
<proteinExistence type="predicted"/>
<dbReference type="RefSeq" id="WP_129174658.1">
    <property type="nucleotide sequence ID" value="NZ_JACCBI010000001.1"/>
</dbReference>
<dbReference type="OrthoDB" id="5069393at2"/>
<protein>
    <submittedName>
        <fullName evidence="2">Uncharacterized protein</fullName>
    </submittedName>
</protein>
<dbReference type="Proteomes" id="UP000292686">
    <property type="component" value="Unassembled WGS sequence"/>
</dbReference>
<name>A0A4Q2M5Z5_9MICO</name>
<evidence type="ECO:0000313" key="3">
    <source>
        <dbReference type="Proteomes" id="UP000292686"/>
    </source>
</evidence>
<reference evidence="2 3" key="1">
    <citation type="submission" date="2019-01" db="EMBL/GenBank/DDBJ databases">
        <title>Agromyces.</title>
        <authorList>
            <person name="Li J."/>
        </authorList>
    </citation>
    <scope>NUCLEOTIDE SEQUENCE [LARGE SCALE GENOMIC DNA]</scope>
    <source>
        <strain evidence="2 3">DSM 23870</strain>
    </source>
</reference>